<keyword evidence="5 15" id="KW-0812">Transmembrane</keyword>
<dbReference type="PANTHER" id="PTHR45627:SF23">
    <property type="entry name" value="AT30656P-RELATED"/>
    <property type="match status" value="1"/>
</dbReference>
<dbReference type="PROSITE" id="PS50125">
    <property type="entry name" value="GUANYLATE_CYCLASE_2"/>
    <property type="match status" value="2"/>
</dbReference>
<evidence type="ECO:0000256" key="14">
    <source>
        <dbReference type="RuleBase" id="RU000405"/>
    </source>
</evidence>
<feature type="domain" description="Guanylate cyclase" evidence="16">
    <location>
        <begin position="684"/>
        <end position="904"/>
    </location>
</feature>
<evidence type="ECO:0000256" key="9">
    <source>
        <dbReference type="ARBA" id="ARBA00022842"/>
    </source>
</evidence>
<evidence type="ECO:0000256" key="6">
    <source>
        <dbReference type="ARBA" id="ARBA00022723"/>
    </source>
</evidence>
<evidence type="ECO:0000256" key="12">
    <source>
        <dbReference type="ARBA" id="ARBA00023136"/>
    </source>
</evidence>
<evidence type="ECO:0000256" key="10">
    <source>
        <dbReference type="ARBA" id="ARBA00022989"/>
    </source>
</evidence>
<evidence type="ECO:0000256" key="2">
    <source>
        <dbReference type="ARBA" id="ARBA00001946"/>
    </source>
</evidence>
<dbReference type="CDD" id="cd07302">
    <property type="entry name" value="CHD"/>
    <property type="match status" value="2"/>
</dbReference>
<feature type="transmembrane region" description="Helical" evidence="15">
    <location>
        <begin position="609"/>
        <end position="628"/>
    </location>
</feature>
<dbReference type="Proteomes" id="UP000606786">
    <property type="component" value="Unassembled WGS sequence"/>
</dbReference>
<dbReference type="GO" id="GO:0035556">
    <property type="term" value="P:intracellular signal transduction"/>
    <property type="evidence" value="ECO:0007669"/>
    <property type="project" value="InterPro"/>
</dbReference>
<keyword evidence="12 15" id="KW-0472">Membrane</keyword>
<evidence type="ECO:0000313" key="17">
    <source>
        <dbReference type="EMBL" id="CAD7014442.1"/>
    </source>
</evidence>
<dbReference type="PANTHER" id="PTHR45627">
    <property type="entry name" value="ADENYLATE CYCLASE TYPE 1"/>
    <property type="match status" value="1"/>
</dbReference>
<comment type="subcellular location">
    <subcellularLocation>
        <location evidence="3">Membrane</location>
        <topology evidence="3">Multi-pass membrane protein</topology>
    </subcellularLocation>
</comment>
<dbReference type="GO" id="GO:0006171">
    <property type="term" value="P:cAMP biosynthetic process"/>
    <property type="evidence" value="ECO:0007669"/>
    <property type="project" value="UniProtKB-KW"/>
</dbReference>
<comment type="similarity">
    <text evidence="14">Belongs to the adenylyl cyclase class-4/guanylyl cyclase family.</text>
</comment>
<evidence type="ECO:0000259" key="16">
    <source>
        <dbReference type="PROSITE" id="PS50125"/>
    </source>
</evidence>
<dbReference type="FunFam" id="3.30.70.1230:FF:000024">
    <property type="entry name" value="ACXA, isoform A"/>
    <property type="match status" value="1"/>
</dbReference>
<protein>
    <recommendedName>
        <fullName evidence="4">adenylate cyclase</fullName>
        <ecNumber evidence="4">4.6.1.1</ecNumber>
    </recommendedName>
</protein>
<dbReference type="OrthoDB" id="10006362at2759"/>
<dbReference type="InterPro" id="IPR001054">
    <property type="entry name" value="A/G_cyclase"/>
</dbReference>
<organism evidence="17 18">
    <name type="scientific">Ceratitis capitata</name>
    <name type="common">Mediterranean fruit fly</name>
    <name type="synonym">Tephritis capitata</name>
    <dbReference type="NCBI Taxonomy" id="7213"/>
    <lineage>
        <taxon>Eukaryota</taxon>
        <taxon>Metazoa</taxon>
        <taxon>Ecdysozoa</taxon>
        <taxon>Arthropoda</taxon>
        <taxon>Hexapoda</taxon>
        <taxon>Insecta</taxon>
        <taxon>Pterygota</taxon>
        <taxon>Neoptera</taxon>
        <taxon>Endopterygota</taxon>
        <taxon>Diptera</taxon>
        <taxon>Brachycera</taxon>
        <taxon>Muscomorpha</taxon>
        <taxon>Tephritoidea</taxon>
        <taxon>Tephritidae</taxon>
        <taxon>Ceratitis</taxon>
        <taxon>Ceratitis</taxon>
    </lineage>
</organism>
<keyword evidence="18" id="KW-1185">Reference proteome</keyword>
<feature type="transmembrane region" description="Helical" evidence="15">
    <location>
        <begin position="577"/>
        <end position="597"/>
    </location>
</feature>
<keyword evidence="11" id="KW-0115">cAMP biosynthesis</keyword>
<dbReference type="SMART" id="SM00044">
    <property type="entry name" value="CYCc"/>
    <property type="match status" value="2"/>
</dbReference>
<feature type="transmembrane region" description="Helical" evidence="15">
    <location>
        <begin position="441"/>
        <end position="463"/>
    </location>
</feature>
<dbReference type="GO" id="GO:0046872">
    <property type="term" value="F:metal ion binding"/>
    <property type="evidence" value="ECO:0007669"/>
    <property type="project" value="UniProtKB-KW"/>
</dbReference>
<keyword evidence="10 15" id="KW-1133">Transmembrane helix</keyword>
<evidence type="ECO:0000256" key="7">
    <source>
        <dbReference type="ARBA" id="ARBA00022741"/>
    </source>
</evidence>
<accession>A0A811VK18</accession>
<evidence type="ECO:0000256" key="8">
    <source>
        <dbReference type="ARBA" id="ARBA00022840"/>
    </source>
</evidence>
<feature type="domain" description="Guanylate cyclase" evidence="16">
    <location>
        <begin position="127"/>
        <end position="254"/>
    </location>
</feature>
<dbReference type="InterPro" id="IPR018297">
    <property type="entry name" value="A/G_cyclase_CS"/>
</dbReference>
<feature type="transmembrane region" description="Helical" evidence="15">
    <location>
        <begin position="551"/>
        <end position="570"/>
    </location>
</feature>
<evidence type="ECO:0000256" key="5">
    <source>
        <dbReference type="ARBA" id="ARBA00022692"/>
    </source>
</evidence>
<dbReference type="Gene3D" id="3.30.70.1230">
    <property type="entry name" value="Nucleotide cyclase"/>
    <property type="match status" value="2"/>
</dbReference>
<dbReference type="Pfam" id="PF00211">
    <property type="entry name" value="Guanylate_cyc"/>
    <property type="match status" value="3"/>
</dbReference>
<dbReference type="GO" id="GO:0005524">
    <property type="term" value="F:ATP binding"/>
    <property type="evidence" value="ECO:0007669"/>
    <property type="project" value="UniProtKB-KW"/>
</dbReference>
<evidence type="ECO:0000256" key="15">
    <source>
        <dbReference type="SAM" id="Phobius"/>
    </source>
</evidence>
<keyword evidence="6" id="KW-0479">Metal-binding</keyword>
<gene>
    <name evidence="17" type="ORF">CCAP1982_LOCUS22438</name>
</gene>
<keyword evidence="13 14" id="KW-0456">Lyase</keyword>
<evidence type="ECO:0000313" key="18">
    <source>
        <dbReference type="Proteomes" id="UP000606786"/>
    </source>
</evidence>
<dbReference type="InterPro" id="IPR029787">
    <property type="entry name" value="Nucleotide_cyclase"/>
</dbReference>
<comment type="caution">
    <text evidence="17">The sequence shown here is derived from an EMBL/GenBank/DDBJ whole genome shotgun (WGS) entry which is preliminary data.</text>
</comment>
<keyword evidence="7" id="KW-0547">Nucleotide-binding</keyword>
<evidence type="ECO:0000256" key="4">
    <source>
        <dbReference type="ARBA" id="ARBA00012201"/>
    </source>
</evidence>
<reference evidence="17" key="1">
    <citation type="submission" date="2020-11" db="EMBL/GenBank/DDBJ databases">
        <authorList>
            <person name="Whitehead M."/>
        </authorList>
    </citation>
    <scope>NUCLEOTIDE SEQUENCE</scope>
    <source>
        <strain evidence="17">EGII</strain>
    </source>
</reference>
<feature type="transmembrane region" description="Helical" evidence="15">
    <location>
        <begin position="502"/>
        <end position="521"/>
    </location>
</feature>
<dbReference type="PROSITE" id="PS00452">
    <property type="entry name" value="GUANYLATE_CYCLASE_1"/>
    <property type="match status" value="1"/>
</dbReference>
<dbReference type="GO" id="GO:0004016">
    <property type="term" value="F:adenylate cyclase activity"/>
    <property type="evidence" value="ECO:0007669"/>
    <property type="project" value="UniProtKB-EC"/>
</dbReference>
<keyword evidence="8" id="KW-0067">ATP-binding</keyword>
<feature type="transmembrane region" description="Helical" evidence="15">
    <location>
        <begin position="417"/>
        <end position="435"/>
    </location>
</feature>
<keyword evidence="9" id="KW-0460">Magnesium</keyword>
<dbReference type="GO" id="GO:0007189">
    <property type="term" value="P:adenylate cyclase-activating G protein-coupled receptor signaling pathway"/>
    <property type="evidence" value="ECO:0007669"/>
    <property type="project" value="TreeGrafter"/>
</dbReference>
<evidence type="ECO:0000256" key="3">
    <source>
        <dbReference type="ARBA" id="ARBA00004141"/>
    </source>
</evidence>
<dbReference type="AlphaFoldDB" id="A0A811VK18"/>
<name>A0A811VK18_CERCA</name>
<sequence length="971" mass="112230">MFHLVIYRINIDGNENFEEEKVISEVIFMSAINLLGLFFRLLCELAIRRTFIDKRQCVEEDLLLQAAKTQEKILLLSMIPAQIADKIEEDIMLRLSRSTTVRRRSIYARESELLHRKLFIETHNDVTILYADMVNYTKLTTTLDVKTLVETLHDLYVKFDDAALELDVLRIQFLGDCYYCVANVSIPNEEHAASCVKLGLRMIKEIHRERDARHLEMDIRVGVHSGSVFTGVIGAKKWKFDIYSKDVEIANRLESTGVPGRVHISDDTLELLNNQFKYEQGTEKALTDKLLQLHSVKTFLIVSMTETRPVASSASGLINKLSLLRSSSMSSFQDLKSVYSVDVIQKMVNLEMRRESITIPVETLQLHRIFFGKTQHLSRFEREEHNFRVNFSWLFMCFKNWRWEHNYLIQPDVQLKYSVLVSYIVMLSTIAIQTITAPQSILFWILVLVGNICMLLILCLVWYKRIWEMCRKEWFHIRPRNKFGRWMYWVSEASQKELSIRISIYLGILALQLCYTLINMLDCNRFQVENEEIEVLLFDDGTKNTLCFDTWAVTECIVMSLLISFLFSGITYIIKMCVGLIILMTYITIILLLYDFIYERSSSTNINILPEYTHIFVSCISLVAFHLISRQKEFIARVDYYWKRELKKKQENAKLTNETISRLVGNILPTHIVDIYMDNQLSNKLYYEEYSNVAVLFATILNFDIEVVGMRVLNEIICDFDGVLSTFKGVYKIEKIKVAGWTYMAACGLNTTGTGHRGSVERHSSTFSFALNFRRESVGEFADKEKGSANKQENLSELFGAAQDSEKASATSITRRRSVRMFNDEEEPIIDDDVVFVMARFGMSLLRAMSKFNKHNLYNDKDNPVNGDLRIGIANGPVMAGVVGLYKPHYDIWGNAVNMASRMDSTGVANTIQVTEETANILKQHEIKCRYRGITNVKGRGPTPTYFVDIDKHLKFRRTRTDETEPQSELS</sequence>
<dbReference type="GO" id="GO:0005886">
    <property type="term" value="C:plasma membrane"/>
    <property type="evidence" value="ECO:0007669"/>
    <property type="project" value="TreeGrafter"/>
</dbReference>
<proteinExistence type="inferred from homology"/>
<dbReference type="EMBL" id="CAJHJT010000056">
    <property type="protein sequence ID" value="CAD7014442.1"/>
    <property type="molecule type" value="Genomic_DNA"/>
</dbReference>
<evidence type="ECO:0000256" key="1">
    <source>
        <dbReference type="ARBA" id="ARBA00001593"/>
    </source>
</evidence>
<dbReference type="SUPFAM" id="SSF55073">
    <property type="entry name" value="Nucleotide cyclase"/>
    <property type="match status" value="2"/>
</dbReference>
<dbReference type="EC" id="4.6.1.1" evidence="4"/>
<evidence type="ECO:0000256" key="13">
    <source>
        <dbReference type="ARBA" id="ARBA00023239"/>
    </source>
</evidence>
<comment type="catalytic activity">
    <reaction evidence="1">
        <text>ATP = 3',5'-cyclic AMP + diphosphate</text>
        <dbReference type="Rhea" id="RHEA:15389"/>
        <dbReference type="ChEBI" id="CHEBI:30616"/>
        <dbReference type="ChEBI" id="CHEBI:33019"/>
        <dbReference type="ChEBI" id="CHEBI:58165"/>
        <dbReference type="EC" id="4.6.1.1"/>
    </reaction>
</comment>
<evidence type="ECO:0000256" key="11">
    <source>
        <dbReference type="ARBA" id="ARBA00022998"/>
    </source>
</evidence>
<comment type="cofactor">
    <cofactor evidence="2">
        <name>Mg(2+)</name>
        <dbReference type="ChEBI" id="CHEBI:18420"/>
    </cofactor>
</comment>